<dbReference type="Proteomes" id="UP000548278">
    <property type="component" value="Unassembled WGS sequence"/>
</dbReference>
<reference evidence="18 27" key="3">
    <citation type="submission" date="2018-04" db="EMBL/GenBank/DDBJ databases">
        <title>Genome Analysis of a Prevalent Clone of Listeria monocytogenes Sequence Type 87 in China.</title>
        <authorList>
            <person name="Wang Y."/>
        </authorList>
    </citation>
    <scope>NUCLEOTIDE SEQUENCE [LARGE SCALE GENOMIC DNA]</scope>
    <source>
        <strain evidence="18 27">ICDC_LM1523</strain>
    </source>
</reference>
<gene>
    <name evidence="20" type="primary">bltd_1</name>
    <name evidence="10" type="ORF">AB917_06405</name>
    <name evidence="4" type="ORF">ARY78_02115</name>
    <name evidence="8" type="ORF">BB997_01790</name>
    <name evidence="13" type="ORF">BCZ19_02345</name>
    <name evidence="9" type="ORF">CA369_02525</name>
    <name evidence="11" type="ORF">CW845_09440</name>
    <name evidence="18" type="ORF">DCK61_03005</name>
    <name evidence="5" type="ORF">DQ70_01745</name>
    <name evidence="20" type="ORF">DYZ80_00421</name>
    <name evidence="12" type="ORF">E5F58_02380</name>
    <name evidence="14" type="ORF">F6515_04305</name>
    <name evidence="15" type="ORF">FV747_05055</name>
    <name evidence="16" type="ORF">GHH22_07985</name>
    <name evidence="17" type="ORF">GYR60_01420</name>
    <name evidence="19" type="ORF">HZJ64_01265</name>
    <name evidence="6" type="ORF">QD52_02145</name>
    <name evidence="7" type="ORF">Y261_02070</name>
</gene>
<evidence type="ECO:0000313" key="31">
    <source>
        <dbReference type="Proteomes" id="UP000522199"/>
    </source>
</evidence>
<dbReference type="PROSITE" id="PS51186">
    <property type="entry name" value="GNAT"/>
    <property type="match status" value="1"/>
</dbReference>
<dbReference type="EMBL" id="AAALRN010000001">
    <property type="protein sequence ID" value="EAD1183879.1"/>
    <property type="molecule type" value="Genomic_DNA"/>
</dbReference>
<evidence type="ECO:0000313" key="36">
    <source>
        <dbReference type="Proteomes" id="UP000840197"/>
    </source>
</evidence>
<dbReference type="EMBL" id="AABBZO010000002">
    <property type="protein sequence ID" value="EAG4461152.1"/>
    <property type="molecule type" value="Genomic_DNA"/>
</dbReference>
<evidence type="ECO:0000313" key="17">
    <source>
        <dbReference type="EMBL" id="HAB8397164.1"/>
    </source>
</evidence>
<evidence type="ECO:0000313" key="5">
    <source>
        <dbReference type="EMBL" id="EAC7479404.1"/>
    </source>
</evidence>
<evidence type="ECO:0000313" key="23">
    <source>
        <dbReference type="Proteomes" id="UP000365297"/>
    </source>
</evidence>
<evidence type="ECO:0000256" key="2">
    <source>
        <dbReference type="ARBA" id="ARBA00023315"/>
    </source>
</evidence>
<evidence type="ECO:0000313" key="32">
    <source>
        <dbReference type="Proteomes" id="UP000527632"/>
    </source>
</evidence>
<dbReference type="Proteomes" id="UP000478682">
    <property type="component" value="Unassembled WGS sequence"/>
</dbReference>
<keyword evidence="1 6" id="KW-0808">Transferase</keyword>
<dbReference type="EMBL" id="AAAIXK010000001">
    <property type="protein sequence ID" value="EAC5549223.1"/>
    <property type="molecule type" value="Genomic_DNA"/>
</dbReference>
<comment type="caution">
    <text evidence="5">The sequence shown here is derived from an EMBL/GenBank/DDBJ whole genome shotgun (WGS) entry which is preliminary data.</text>
</comment>
<evidence type="ECO:0000313" key="25">
    <source>
        <dbReference type="Proteomes" id="UP000403352"/>
    </source>
</evidence>
<evidence type="ECO:0000313" key="21">
    <source>
        <dbReference type="Proteomes" id="UP000272537"/>
    </source>
</evidence>
<protein>
    <submittedName>
        <fullName evidence="5">GNAT family N-acetyltransferase</fullName>
    </submittedName>
    <submittedName>
        <fullName evidence="20">Spermine/spermidine acetyltransferase</fullName>
        <ecNumber evidence="20">2.3.1.57</ecNumber>
    </submittedName>
</protein>
<evidence type="ECO:0000313" key="19">
    <source>
        <dbReference type="EMBL" id="NYA00445.1"/>
    </source>
</evidence>
<dbReference type="Proteomes" id="UP000840197">
    <property type="component" value="Unassembled WGS sequence"/>
</dbReference>
<dbReference type="EMBL" id="AABGUK010000001">
    <property type="protein sequence ID" value="EAH4240844.1"/>
    <property type="molecule type" value="Genomic_DNA"/>
</dbReference>
<evidence type="ECO:0000313" key="33">
    <source>
        <dbReference type="Proteomes" id="UP000528151"/>
    </source>
</evidence>
<dbReference type="EMBL" id="JACAVN010000001">
    <property type="protein sequence ID" value="NYA00445.1"/>
    <property type="molecule type" value="Genomic_DNA"/>
</dbReference>
<dbReference type="Proteomes" id="UP000544530">
    <property type="component" value="Unassembled WGS sequence"/>
</dbReference>
<reference evidence="20 21" key="1">
    <citation type="journal article" date="2018" name="BMC Genomics">
        <title>Genes significantly associated with lineage II food isolates of Listeria monocytogenes.</title>
        <authorList>
            <person name="Pirone-Davies C."/>
            <person name="Chen Y."/>
            <person name="Pightling A."/>
            <person name="Ryan G."/>
            <person name="Wang Y."/>
            <person name="Yao K."/>
            <person name="Hoffmann M."/>
            <person name="Allard M.W."/>
        </authorList>
    </citation>
    <scope>NUCLEOTIDE SEQUENCE [LARGE SCALE GENOMIC DNA]</scope>
    <source>
        <strain evidence="20 21">PNUSAL000550</strain>
    </source>
</reference>
<dbReference type="EMBL" id="AAAREG010000001">
    <property type="protein sequence ID" value="EAE2353132.1"/>
    <property type="molecule type" value="Genomic_DNA"/>
</dbReference>
<dbReference type="Proteomes" id="UP000527632">
    <property type="component" value="Unassembled WGS sequence"/>
</dbReference>
<dbReference type="EMBL" id="DAAEEB010000004">
    <property type="protein sequence ID" value="HAA8053092.1"/>
    <property type="molecule type" value="Genomic_DNA"/>
</dbReference>
<evidence type="ECO:0000313" key="24">
    <source>
        <dbReference type="Proteomes" id="UP000368512"/>
    </source>
</evidence>
<dbReference type="EC" id="2.3.1.57" evidence="20"/>
<evidence type="ECO:0000313" key="8">
    <source>
        <dbReference type="EMBL" id="EAG1892334.1"/>
    </source>
</evidence>
<accession>A0A0B8QYF1</accession>
<dbReference type="EMBL" id="AABDGJ010000003">
    <property type="protein sequence ID" value="EAG6990216.1"/>
    <property type="molecule type" value="Genomic_DNA"/>
</dbReference>
<dbReference type="KEGG" id="lmok:CQ02_04290"/>
<evidence type="ECO:0000313" key="27">
    <source>
        <dbReference type="Proteomes" id="UP000460224"/>
    </source>
</evidence>
<reference evidence="23 24" key="4">
    <citation type="submission" date="2018-06" db="EMBL/GenBank/DDBJ databases">
        <authorList>
            <consortium name="GenomeTrakr: Next Generation Sequencing Network for Food Pathogen Tracability"/>
        </authorList>
    </citation>
    <scope>NUCLEOTIDE SEQUENCE [LARGE SCALE GENOMIC DNA]</scope>
    <source>
        <strain evidence="5 24">CFSAN008042</strain>
        <strain evidence="9 33">CFSAN063727</strain>
        <strain evidence="4 23">FDA00007096</strain>
        <strain evidence="6 25">FDA00008584</strain>
        <strain evidence="13 26">FLAG-51482A</strain>
        <strain evidence="12 32">LS1344</strain>
    </source>
</reference>
<evidence type="ECO:0000256" key="1">
    <source>
        <dbReference type="ARBA" id="ARBA00022679"/>
    </source>
</evidence>
<feature type="domain" description="N-acetyltransferase" evidence="3">
    <location>
        <begin position="1"/>
        <end position="185"/>
    </location>
</feature>
<name>A0A0B8QYF1_LISMN</name>
<dbReference type="SUPFAM" id="SSF55729">
    <property type="entry name" value="Acyl-CoA N-acyltransferases (Nat)"/>
    <property type="match status" value="1"/>
</dbReference>
<dbReference type="Proteomes" id="UP000427828">
    <property type="component" value="Unassembled WGS sequence"/>
</dbReference>
<dbReference type="AlphaFoldDB" id="A0A0B8QYF1"/>
<dbReference type="CDD" id="cd04301">
    <property type="entry name" value="NAT_SF"/>
    <property type="match status" value="1"/>
</dbReference>
<dbReference type="InterPro" id="IPR000182">
    <property type="entry name" value="GNAT_dom"/>
</dbReference>
<dbReference type="Proteomes" id="UP000467536">
    <property type="component" value="Unassembled WGS sequence"/>
</dbReference>
<evidence type="ECO:0000313" key="7">
    <source>
        <dbReference type="EMBL" id="EAE2353132.1"/>
    </source>
</evidence>
<evidence type="ECO:0000313" key="14">
    <source>
        <dbReference type="EMBL" id="ECY9782207.1"/>
    </source>
</evidence>
<dbReference type="EMBL" id="AABATR010000001">
    <property type="protein sequence ID" value="EAG1892334.1"/>
    <property type="molecule type" value="Genomic_DNA"/>
</dbReference>
<dbReference type="Proteomes" id="UP000528151">
    <property type="component" value="Unassembled WGS sequence"/>
</dbReference>
<dbReference type="Proteomes" id="UP000840039">
    <property type="component" value="Unassembled WGS sequence"/>
</dbReference>
<dbReference type="EMBL" id="AABEKY010000004">
    <property type="protein sequence ID" value="EAG9387707.1"/>
    <property type="molecule type" value="Genomic_DNA"/>
</dbReference>
<evidence type="ECO:0000313" key="28">
    <source>
        <dbReference type="Proteomes" id="UP000467536"/>
    </source>
</evidence>
<dbReference type="Proteomes" id="UP000489121">
    <property type="component" value="Unassembled WGS sequence"/>
</dbReference>
<dbReference type="RefSeq" id="WP_003726372.1">
    <property type="nucleotide sequence ID" value="NC_021825.2"/>
</dbReference>
<organism evidence="5 24">
    <name type="scientific">Listeria monocytogenes</name>
    <dbReference type="NCBI Taxonomy" id="1639"/>
    <lineage>
        <taxon>Bacteria</taxon>
        <taxon>Bacillati</taxon>
        <taxon>Bacillota</taxon>
        <taxon>Bacilli</taxon>
        <taxon>Bacillales</taxon>
        <taxon>Listeriaceae</taxon>
        <taxon>Listeria</taxon>
    </lineage>
</organism>
<proteinExistence type="predicted"/>
<dbReference type="EMBL" id="QDAY01000001">
    <property type="protein sequence ID" value="KAA9453443.1"/>
    <property type="molecule type" value="Genomic_DNA"/>
</dbReference>
<dbReference type="InterPro" id="IPR050680">
    <property type="entry name" value="YpeA/RimI_acetyltransf"/>
</dbReference>
<reference evidence="31 35" key="5">
    <citation type="submission" date="2019-04" db="EMBL/GenBank/DDBJ databases">
        <authorList>
            <consortium name="GenomeTrakr network: Whole genome sequencing for foodborne pathogen traceback"/>
        </authorList>
    </citation>
    <scope>NUCLEOTIDE SEQUENCE [LARGE SCALE GENOMIC DNA]</scope>
    <source>
        <strain evidence="10 35">CFSAN004300</strain>
        <strain evidence="11 31">CFSAN072474</strain>
    </source>
</reference>
<evidence type="ECO:0000313" key="6">
    <source>
        <dbReference type="EMBL" id="EAD1183879.1"/>
    </source>
</evidence>
<evidence type="ECO:0000313" key="29">
    <source>
        <dbReference type="Proteomes" id="UP000478682"/>
    </source>
</evidence>
<keyword evidence="2 20" id="KW-0012">Acyltransferase</keyword>
<evidence type="ECO:0000313" key="16">
    <source>
        <dbReference type="EMBL" id="HAA8053092.1"/>
    </source>
</evidence>
<reference evidence="16 36" key="2">
    <citation type="journal article" date="2018" name="Genome Biol.">
        <title>SKESA: strategic k-mer extension for scrupulous assemblies.</title>
        <authorList>
            <person name="Souvorov A."/>
            <person name="Agarwala R."/>
            <person name="Lipman D.J."/>
        </authorList>
    </citation>
    <scope>NUCLEOTIDE SEQUENCE [LARGE SCALE GENOMIC DNA]</scope>
    <source>
        <strain evidence="16">09CEB371LM</strain>
        <strain evidence="17 36">CFIAFB20130012</strain>
    </source>
</reference>
<dbReference type="EMBL" id="AAAJWF010000001">
    <property type="protein sequence ID" value="EAC7479404.1"/>
    <property type="molecule type" value="Genomic_DNA"/>
</dbReference>
<evidence type="ECO:0000313" key="11">
    <source>
        <dbReference type="EMBL" id="EAG9387707.1"/>
    </source>
</evidence>
<dbReference type="Pfam" id="PF00583">
    <property type="entry name" value="Acetyltransf_1"/>
    <property type="match status" value="1"/>
</dbReference>
<evidence type="ECO:0000313" key="20">
    <source>
        <dbReference type="EMBL" id="RKA10889.1"/>
    </source>
</evidence>
<reference evidence="19 34" key="9">
    <citation type="submission" date="2020-06" db="EMBL/GenBank/DDBJ databases">
        <title>Two Listeria outbreaks in Switzerland in 2018 and 2020.</title>
        <authorList>
            <person name="Stevens M.J.A."/>
            <person name="Bloemberg G."/>
            <person name="Nusch-Inderbinnen M."/>
            <person name="Stephan R."/>
        </authorList>
    </citation>
    <scope>NUCLEOTIDE SEQUENCE [LARGE SCALE GENOMIC DNA]</scope>
    <source>
        <strain evidence="19 34">N18-0707</strain>
    </source>
</reference>
<evidence type="ECO:0000313" key="4">
    <source>
        <dbReference type="EMBL" id="EAC5549223.1"/>
    </source>
</evidence>
<evidence type="ECO:0000313" key="13">
    <source>
        <dbReference type="EMBL" id="ECX6923496.1"/>
    </source>
</evidence>
<dbReference type="EMBL" id="AALGDA010000008">
    <property type="protein sequence ID" value="ECY9782207.1"/>
    <property type="molecule type" value="Genomic_DNA"/>
</dbReference>
<evidence type="ECO:0000313" key="9">
    <source>
        <dbReference type="EMBL" id="EAG4461152.1"/>
    </source>
</evidence>
<dbReference type="Proteomes" id="UP000460224">
    <property type="component" value="Unassembled WGS sequence"/>
</dbReference>
<dbReference type="EMBL" id="QXLS01000001">
    <property type="protein sequence ID" value="RKA10889.1"/>
    <property type="molecule type" value="Genomic_DNA"/>
</dbReference>
<reference evidence="14 30" key="7">
    <citation type="submission" date="2019-09" db="EMBL/GenBank/DDBJ databases">
        <authorList>
            <consortium name="PulseNet: The National Subtyping Network for Foodborne Disease Surveillance"/>
            <person name="Tarr C.L."/>
            <person name="Trees E."/>
            <person name="Katz L.S."/>
            <person name="Carleton-Romer H.A."/>
            <person name="Stroika S."/>
            <person name="Kucerova Z."/>
            <person name="Roache K.F."/>
            <person name="Sabol A.L."/>
            <person name="Besser J."/>
            <person name="Gerner-Smidt P."/>
        </authorList>
    </citation>
    <scope>NUCLEOTIDE SEQUENCE [LARGE SCALE GENOMIC DNA]</scope>
    <source>
        <strain evidence="7 22">PNUSAL000134</strain>
        <strain evidence="8 29">PNUSAL002298</strain>
        <strain evidence="14 30">PNUSAL005692</strain>
    </source>
</reference>
<evidence type="ECO:0000313" key="12">
    <source>
        <dbReference type="EMBL" id="EAH4240844.1"/>
    </source>
</evidence>
<dbReference type="Proteomes" id="UP000522199">
    <property type="component" value="Unassembled WGS sequence"/>
</dbReference>
<dbReference type="OMA" id="SRYHYSR"/>
<evidence type="ECO:0000313" key="10">
    <source>
        <dbReference type="EMBL" id="EAG6990216.1"/>
    </source>
</evidence>
<sequence>MIRHAKKSDAPKIAPLLLVIWKDMELPILEVETEEAITNALIEAIQTEDYRYSYRHLHVYEKDGDIAGVLAGYPGKIEPEIDRAWNEIAKKHGIRYEEPIFADKETFPGEWYLDSIVTNEKYRGHGVGTALLAKLTEIAAEDGEKVVGLNCDKGNPHAKRLYERLGFHVTGEIILSGHEYEHMQK</sequence>
<evidence type="ECO:0000313" key="22">
    <source>
        <dbReference type="Proteomes" id="UP000336166"/>
    </source>
</evidence>
<dbReference type="PANTHER" id="PTHR43420">
    <property type="entry name" value="ACETYLTRANSFERASE"/>
    <property type="match status" value="1"/>
</dbReference>
<evidence type="ECO:0000259" key="3">
    <source>
        <dbReference type="PROSITE" id="PS51186"/>
    </source>
</evidence>
<dbReference type="PANTHER" id="PTHR43420:SF52">
    <property type="entry name" value="N-ACETYLTRANSFERASE YODP"/>
    <property type="match status" value="1"/>
</dbReference>
<dbReference type="Proteomes" id="UP000368512">
    <property type="component" value="Unassembled WGS sequence"/>
</dbReference>
<dbReference type="Proteomes" id="UP000365297">
    <property type="component" value="Unassembled WGS sequence"/>
</dbReference>
<evidence type="ECO:0000313" key="15">
    <source>
        <dbReference type="EMBL" id="EDO0985364.1"/>
    </source>
</evidence>
<dbReference type="InterPro" id="IPR016181">
    <property type="entry name" value="Acyl_CoA_acyltransferase"/>
</dbReference>
<reference evidence="15 28" key="6">
    <citation type="submission" date="2019-08" db="EMBL/GenBank/DDBJ databases">
        <authorList>
            <person name="Ashton P.M."/>
            <person name="Dallman T."/>
            <person name="Nair S."/>
            <person name="De Pinna E."/>
            <person name="Peters T."/>
            <person name="Grant K."/>
        </authorList>
    </citation>
    <scope>NUCLEOTIDE SEQUENCE [LARGE SCALE GENOMIC DNA]</scope>
    <source>
        <strain evidence="15 28">788324</strain>
    </source>
</reference>
<evidence type="ECO:0000313" key="30">
    <source>
        <dbReference type="Proteomes" id="UP000489121"/>
    </source>
</evidence>
<evidence type="ECO:0000313" key="18">
    <source>
        <dbReference type="EMBL" id="KAA9453443.1"/>
    </source>
</evidence>
<dbReference type="Proteomes" id="UP000272537">
    <property type="component" value="Unassembled WGS sequence"/>
</dbReference>
<dbReference type="EMBL" id="AALAQH010000001">
    <property type="protein sequence ID" value="ECX6923496.1"/>
    <property type="molecule type" value="Genomic_DNA"/>
</dbReference>
<dbReference type="KEGG" id="lmv:Y193_11670"/>
<dbReference type="EMBL" id="AANEHK010000003">
    <property type="protein sequence ID" value="EDO0985364.1"/>
    <property type="molecule type" value="Genomic_DNA"/>
</dbReference>
<reference evidence="16" key="8">
    <citation type="submission" date="2019-10" db="EMBL/GenBank/DDBJ databases">
        <authorList>
            <consortium name="NCBI Pathogen Detection Project"/>
        </authorList>
    </citation>
    <scope>NUCLEOTIDE SEQUENCE</scope>
    <source>
        <strain evidence="16">09CEB371LM</strain>
        <strain evidence="17">CFIAFB20130012</strain>
    </source>
</reference>
<evidence type="ECO:0000313" key="34">
    <source>
        <dbReference type="Proteomes" id="UP000544530"/>
    </source>
</evidence>
<evidence type="ECO:0000313" key="35">
    <source>
        <dbReference type="Proteomes" id="UP000548278"/>
    </source>
</evidence>
<dbReference type="Proteomes" id="UP000403352">
    <property type="component" value="Unassembled WGS sequence"/>
</dbReference>
<dbReference type="Gene3D" id="3.40.630.30">
    <property type="match status" value="1"/>
</dbReference>
<dbReference type="GO" id="GO:0004145">
    <property type="term" value="F:diamine N-acetyltransferase activity"/>
    <property type="evidence" value="ECO:0007669"/>
    <property type="project" value="UniProtKB-EC"/>
</dbReference>
<evidence type="ECO:0000313" key="26">
    <source>
        <dbReference type="Proteomes" id="UP000427828"/>
    </source>
</evidence>
<dbReference type="Proteomes" id="UP000336166">
    <property type="component" value="Unassembled WGS sequence"/>
</dbReference>
<dbReference type="EMBL" id="DAAIHR010000001">
    <property type="protein sequence ID" value="HAB8397164.1"/>
    <property type="molecule type" value="Genomic_DNA"/>
</dbReference>